<dbReference type="Gene3D" id="2.170.150.80">
    <property type="entry name" value="NAC domain"/>
    <property type="match status" value="1"/>
</dbReference>
<evidence type="ECO:0000256" key="2">
    <source>
        <dbReference type="ARBA" id="ARBA00023125"/>
    </source>
</evidence>
<feature type="domain" description="NAC" evidence="5">
    <location>
        <begin position="25"/>
        <end position="207"/>
    </location>
</feature>
<name>A0A5J9TW63_9POAL</name>
<sequence length="247" mass="27399">MAQPPHDFTEPVFSLDPIEYTADMLPPGMVFDANGRCLIDNYLIPKALHGRLPDDSHVRDAITECVDIYAVRPEALPFPNRQRREPRAPEFDPVIWGYFFAKRPAAAAAGLGAGGGGGEGSEGDTRDVAAGGCWRRSCNEKAYVGEDGEVYAFRNKFTFHEPAAEGDGELTPWRMKEFCLDEAAPTFRDVTFHPSAKDLVILKIYHEADIPEEEPDVEYYTDDNDDYYDFEEVTAGDVISVPAARAA</sequence>
<dbReference type="GO" id="GO:0003677">
    <property type="term" value="F:DNA binding"/>
    <property type="evidence" value="ECO:0007669"/>
    <property type="project" value="UniProtKB-KW"/>
</dbReference>
<gene>
    <name evidence="6" type="ORF">EJB05_39149</name>
</gene>
<keyword evidence="3" id="KW-0804">Transcription</keyword>
<keyword evidence="2" id="KW-0238">DNA-binding</keyword>
<dbReference type="Pfam" id="PF02365">
    <property type="entry name" value="NAM"/>
    <property type="match status" value="1"/>
</dbReference>
<proteinExistence type="predicted"/>
<dbReference type="EMBL" id="RWGY01000031">
    <property type="protein sequence ID" value="TVU15619.1"/>
    <property type="molecule type" value="Genomic_DNA"/>
</dbReference>
<reference evidence="6 7" key="1">
    <citation type="journal article" date="2019" name="Sci. Rep.">
        <title>A high-quality genome of Eragrostis curvula grass provides insights into Poaceae evolution and supports new strategies to enhance forage quality.</title>
        <authorList>
            <person name="Carballo J."/>
            <person name="Santos B.A.C.M."/>
            <person name="Zappacosta D."/>
            <person name="Garbus I."/>
            <person name="Selva J.P."/>
            <person name="Gallo C.A."/>
            <person name="Diaz A."/>
            <person name="Albertini E."/>
            <person name="Caccamo M."/>
            <person name="Echenique V."/>
        </authorList>
    </citation>
    <scope>NUCLEOTIDE SEQUENCE [LARGE SCALE GENOMIC DNA]</scope>
    <source>
        <strain evidence="7">cv. Victoria</strain>
        <tissue evidence="6">Leaf</tissue>
    </source>
</reference>
<keyword evidence="7" id="KW-1185">Reference proteome</keyword>
<keyword evidence="4" id="KW-0539">Nucleus</keyword>
<comment type="caution">
    <text evidence="6">The sequence shown here is derived from an EMBL/GenBank/DDBJ whole genome shotgun (WGS) entry which is preliminary data.</text>
</comment>
<evidence type="ECO:0000256" key="1">
    <source>
        <dbReference type="ARBA" id="ARBA00023015"/>
    </source>
</evidence>
<protein>
    <recommendedName>
        <fullName evidence="5">NAC domain-containing protein</fullName>
    </recommendedName>
</protein>
<dbReference type="PANTHER" id="PTHR31719:SF94">
    <property type="entry name" value="PROTEIN ATAF2"/>
    <property type="match status" value="1"/>
</dbReference>
<dbReference type="Gramene" id="TVU15619">
    <property type="protein sequence ID" value="TVU15619"/>
    <property type="gene ID" value="EJB05_39149"/>
</dbReference>
<organism evidence="6 7">
    <name type="scientific">Eragrostis curvula</name>
    <name type="common">weeping love grass</name>
    <dbReference type="NCBI Taxonomy" id="38414"/>
    <lineage>
        <taxon>Eukaryota</taxon>
        <taxon>Viridiplantae</taxon>
        <taxon>Streptophyta</taxon>
        <taxon>Embryophyta</taxon>
        <taxon>Tracheophyta</taxon>
        <taxon>Spermatophyta</taxon>
        <taxon>Magnoliopsida</taxon>
        <taxon>Liliopsida</taxon>
        <taxon>Poales</taxon>
        <taxon>Poaceae</taxon>
        <taxon>PACMAD clade</taxon>
        <taxon>Chloridoideae</taxon>
        <taxon>Eragrostideae</taxon>
        <taxon>Eragrostidinae</taxon>
        <taxon>Eragrostis</taxon>
    </lineage>
</organism>
<evidence type="ECO:0000256" key="4">
    <source>
        <dbReference type="ARBA" id="ARBA00023242"/>
    </source>
</evidence>
<accession>A0A5J9TW63</accession>
<dbReference type="GO" id="GO:0006355">
    <property type="term" value="P:regulation of DNA-templated transcription"/>
    <property type="evidence" value="ECO:0007669"/>
    <property type="project" value="InterPro"/>
</dbReference>
<evidence type="ECO:0000256" key="3">
    <source>
        <dbReference type="ARBA" id="ARBA00023163"/>
    </source>
</evidence>
<dbReference type="InterPro" id="IPR036093">
    <property type="entry name" value="NAC_dom_sf"/>
</dbReference>
<dbReference type="AlphaFoldDB" id="A0A5J9TW63"/>
<dbReference type="OrthoDB" id="609464at2759"/>
<keyword evidence="1" id="KW-0805">Transcription regulation</keyword>
<feature type="non-terminal residue" evidence="6">
    <location>
        <position position="1"/>
    </location>
</feature>
<dbReference type="PANTHER" id="PTHR31719">
    <property type="entry name" value="NAC TRANSCRIPTION FACTOR 56"/>
    <property type="match status" value="1"/>
</dbReference>
<dbReference type="InterPro" id="IPR003441">
    <property type="entry name" value="NAC-dom"/>
</dbReference>
<evidence type="ECO:0000259" key="5">
    <source>
        <dbReference type="PROSITE" id="PS51005"/>
    </source>
</evidence>
<dbReference type="Proteomes" id="UP000324897">
    <property type="component" value="Unassembled WGS sequence"/>
</dbReference>
<evidence type="ECO:0000313" key="6">
    <source>
        <dbReference type="EMBL" id="TVU15619.1"/>
    </source>
</evidence>
<evidence type="ECO:0000313" key="7">
    <source>
        <dbReference type="Proteomes" id="UP000324897"/>
    </source>
</evidence>
<dbReference type="SUPFAM" id="SSF101941">
    <property type="entry name" value="NAC domain"/>
    <property type="match status" value="1"/>
</dbReference>
<dbReference type="PROSITE" id="PS51005">
    <property type="entry name" value="NAC"/>
    <property type="match status" value="1"/>
</dbReference>